<feature type="chain" id="PRO_5043332820" evidence="2">
    <location>
        <begin position="26"/>
        <end position="575"/>
    </location>
</feature>
<feature type="signal peptide" evidence="2">
    <location>
        <begin position="1"/>
        <end position="25"/>
    </location>
</feature>
<evidence type="ECO:0000256" key="1">
    <source>
        <dbReference type="SAM" id="MobiDB-lite"/>
    </source>
</evidence>
<dbReference type="PROSITE" id="PS51257">
    <property type="entry name" value="PROKAR_LIPOPROTEIN"/>
    <property type="match status" value="1"/>
</dbReference>
<keyword evidence="4" id="KW-1185">Reference proteome</keyword>
<sequence length="575" mass="63752">MQQASLKRYLIFAAAVMLLFMTACSSNTNNGANGNTGKKENTANKGDSKGTGNTGDKPAAADPMGKYEPAIEVTTVRSLPPSIKFEKGDSIDNNIWYRSYAEDLGIKLTNKWSVPQTQWQQKMNVTIASGDIPDILTVSANELKRLVDADMVEDMTDVFEKYASDKTKRIITNDGGNGMKASTFEGKLLALPGVTFTGTGAQMLWIRQDWLKKLNLSEPKTMEDVYHIAEAFANQDPDGNKQKDTIGLGGINKDLNSLMGFFESFHAYPGRWVKDDSGQLVYGDIQPGLKPALQKLQEMFKAGLIDSEFAVKDQAKAYELIASNKTGMFYSGEGAVWWPLTDHYKKEKSDWKPYPLISFDDKPASTSGGIPVGNYYVVRKGFEHPEALVKLLNFAVEKQYGPEGRLDAYWYGGENKEINVSAFAAVIISDPLELINIHRGVQASVDAGKYVDNPIADVKHHYDLYQLWLSGKFADSNEEGQAWSSYKWAGPGGGMNVVSDYVKDNKYLVDEYSGPSTPTMTAKKSTLDKMKLEVFTKIIMGQSDIGEFDKFVADWKKFGGDAITAEVNEWYKAKQ</sequence>
<dbReference type="KEGG" id="pbk:Back11_34400"/>
<proteinExistence type="predicted"/>
<evidence type="ECO:0000313" key="3">
    <source>
        <dbReference type="EMBL" id="BBH22095.1"/>
    </source>
</evidence>
<dbReference type="CDD" id="cd13580">
    <property type="entry name" value="PBP2_AlgQ_like_1"/>
    <property type="match status" value="1"/>
</dbReference>
<dbReference type="AlphaFoldDB" id="A0A3G9J148"/>
<dbReference type="PANTHER" id="PTHR43649">
    <property type="entry name" value="ARABINOSE-BINDING PROTEIN-RELATED"/>
    <property type="match status" value="1"/>
</dbReference>
<gene>
    <name evidence="3" type="ORF">Back11_34400</name>
</gene>
<dbReference type="InterPro" id="IPR050490">
    <property type="entry name" value="Bact_solute-bd_prot1"/>
</dbReference>
<reference evidence="3 4" key="1">
    <citation type="submission" date="2018-11" db="EMBL/GenBank/DDBJ databases">
        <title>Complete genome sequence of Paenibacillus baekrokdamisoli strain KCTC 33723.</title>
        <authorList>
            <person name="Kang S.W."/>
            <person name="Lee K.C."/>
            <person name="Kim K.K."/>
            <person name="Kim J.S."/>
            <person name="Kim D.S."/>
            <person name="Ko S.H."/>
            <person name="Yang S.H."/>
            <person name="Lee J.S."/>
        </authorList>
    </citation>
    <scope>NUCLEOTIDE SEQUENCE [LARGE SCALE GENOMIC DNA]</scope>
    <source>
        <strain evidence="3 4">KCTC 33723</strain>
    </source>
</reference>
<dbReference type="Gene3D" id="3.40.190.10">
    <property type="entry name" value="Periplasmic binding protein-like II"/>
    <property type="match status" value="2"/>
</dbReference>
<evidence type="ECO:0000313" key="4">
    <source>
        <dbReference type="Proteomes" id="UP000275368"/>
    </source>
</evidence>
<feature type="compositionally biased region" description="Basic and acidic residues" evidence="1">
    <location>
        <begin position="37"/>
        <end position="48"/>
    </location>
</feature>
<dbReference type="Proteomes" id="UP000275368">
    <property type="component" value="Chromosome"/>
</dbReference>
<protein>
    <submittedName>
        <fullName evidence="3">Uncharacterized protein</fullName>
    </submittedName>
</protein>
<name>A0A3G9J148_9BACL</name>
<accession>A0A3G9J148</accession>
<dbReference type="RefSeq" id="WP_125659630.1">
    <property type="nucleotide sequence ID" value="NZ_AP019308.1"/>
</dbReference>
<feature type="region of interest" description="Disordered" evidence="1">
    <location>
        <begin position="29"/>
        <end position="64"/>
    </location>
</feature>
<evidence type="ECO:0000256" key="2">
    <source>
        <dbReference type="SAM" id="SignalP"/>
    </source>
</evidence>
<dbReference type="EMBL" id="AP019308">
    <property type="protein sequence ID" value="BBH22095.1"/>
    <property type="molecule type" value="Genomic_DNA"/>
</dbReference>
<dbReference type="SUPFAM" id="SSF53850">
    <property type="entry name" value="Periplasmic binding protein-like II"/>
    <property type="match status" value="1"/>
</dbReference>
<keyword evidence="2" id="KW-0732">Signal</keyword>
<organism evidence="3 4">
    <name type="scientific">Paenibacillus baekrokdamisoli</name>
    <dbReference type="NCBI Taxonomy" id="1712516"/>
    <lineage>
        <taxon>Bacteria</taxon>
        <taxon>Bacillati</taxon>
        <taxon>Bacillota</taxon>
        <taxon>Bacilli</taxon>
        <taxon>Bacillales</taxon>
        <taxon>Paenibacillaceae</taxon>
        <taxon>Paenibacillus</taxon>
    </lineage>
</organism>
<dbReference type="OrthoDB" id="9787283at2"/>